<protein>
    <submittedName>
        <fullName evidence="2">Uncharacterized protein</fullName>
    </submittedName>
</protein>
<evidence type="ECO:0000313" key="3">
    <source>
        <dbReference type="Proteomes" id="UP000013063"/>
    </source>
</evidence>
<dbReference type="EMBL" id="APMP01000003">
    <property type="protein sequence ID" value="ENZ83255.1"/>
    <property type="molecule type" value="Genomic_DNA"/>
</dbReference>
<sequence>MLLALLPDLVREGRQIQELFDLYQFMTAKWLDREASWIEPSILTAVSKRLAVFIYASRGRRGSDRVTVDELHSLAQAMDIPEDRWNHLSARSLLNRDSEGNIKFSHRSIMEFYFVLSAIDGDPACFKVFWSDFMRELFVSWGNSQQGQSNVVRAKQILAMDLNKLGLSPLSEPLDGPQDYSVRTFINSRASRQRRIADAWRADSIKILSAPNQIHRVIEDAEFGLIWEVPHLSDYDTDEIQIIQTTHVEMIKTGMSKRLASKVQFLALLEAEASLDMELLMRETFLWLGDRIGKRSPIVVSVSDAPLEHSGVKLLGQLSGKDRNGTPVWAYEVLTQPTGFGSRVAVVSAIPTLVSETDRQSRQKLHSMSPEELRSFLDGLNHEQKSLTAEPDSAS</sequence>
<gene>
    <name evidence="2" type="ORF">OR37_01031</name>
</gene>
<reference evidence="2 3" key="1">
    <citation type="journal article" date="2013" name="Genome Announc.">
        <title>Draft Genome Sequence for Caulobacter sp. Strain OR37, a Bacterium Tolerant to Heavy Metals.</title>
        <authorList>
            <person name="Utturkar S.M."/>
            <person name="Bollmann A."/>
            <person name="Brzoska R.M."/>
            <person name="Klingeman D.M."/>
            <person name="Epstein S.E."/>
            <person name="Palumbo A.V."/>
            <person name="Brown S.D."/>
        </authorList>
    </citation>
    <scope>NUCLEOTIDE SEQUENCE [LARGE SCALE GENOMIC DNA]</scope>
    <source>
        <strain evidence="2 3">OR37</strain>
    </source>
</reference>
<feature type="region of interest" description="Disordered" evidence="1">
    <location>
        <begin position="358"/>
        <end position="395"/>
    </location>
</feature>
<comment type="caution">
    <text evidence="2">The sequence shown here is derived from an EMBL/GenBank/DDBJ whole genome shotgun (WGS) entry which is preliminary data.</text>
</comment>
<dbReference type="PATRIC" id="fig|1292034.3.peg.1020"/>
<proteinExistence type="predicted"/>
<dbReference type="AlphaFoldDB" id="R0D4D9"/>
<accession>R0D4D9</accession>
<keyword evidence="3" id="KW-1185">Reference proteome</keyword>
<evidence type="ECO:0000313" key="2">
    <source>
        <dbReference type="EMBL" id="ENZ83255.1"/>
    </source>
</evidence>
<feature type="compositionally biased region" description="Basic and acidic residues" evidence="1">
    <location>
        <begin position="369"/>
        <end position="385"/>
    </location>
</feature>
<name>R0D4D9_CAUVI</name>
<organism evidence="2 3">
    <name type="scientific">Caulobacter vibrioides OR37</name>
    <dbReference type="NCBI Taxonomy" id="1292034"/>
    <lineage>
        <taxon>Bacteria</taxon>
        <taxon>Pseudomonadati</taxon>
        <taxon>Pseudomonadota</taxon>
        <taxon>Alphaproteobacteria</taxon>
        <taxon>Caulobacterales</taxon>
        <taxon>Caulobacteraceae</taxon>
        <taxon>Caulobacter</taxon>
    </lineage>
</organism>
<dbReference type="Proteomes" id="UP000013063">
    <property type="component" value="Unassembled WGS sequence"/>
</dbReference>
<evidence type="ECO:0000256" key="1">
    <source>
        <dbReference type="SAM" id="MobiDB-lite"/>
    </source>
</evidence>